<dbReference type="PANTHER" id="PTHR34216:SF11">
    <property type="entry name" value="CHITOOLIGOSACCHARIDE DEACETYLASE"/>
    <property type="match status" value="1"/>
</dbReference>
<dbReference type="InterPro" id="IPR011330">
    <property type="entry name" value="Glyco_hydro/deAcase_b/a-brl"/>
</dbReference>
<feature type="chain" id="PRO_5011438530" evidence="2">
    <location>
        <begin position="27"/>
        <end position="440"/>
    </location>
</feature>
<dbReference type="GO" id="GO:0016810">
    <property type="term" value="F:hydrolase activity, acting on carbon-nitrogen (but not peptide) bonds"/>
    <property type="evidence" value="ECO:0007669"/>
    <property type="project" value="InterPro"/>
</dbReference>
<dbReference type="RefSeq" id="WP_090701957.1">
    <property type="nucleotide sequence ID" value="NZ_FNHH01000006.1"/>
</dbReference>
<feature type="signal peptide" evidence="2">
    <location>
        <begin position="1"/>
        <end position="26"/>
    </location>
</feature>
<dbReference type="CDD" id="cd10918">
    <property type="entry name" value="CE4_NodB_like_5s_6s"/>
    <property type="match status" value="1"/>
</dbReference>
<evidence type="ECO:0000259" key="3">
    <source>
        <dbReference type="PROSITE" id="PS51677"/>
    </source>
</evidence>
<name>A0A1G9QLJ5_9SPHI</name>
<evidence type="ECO:0000313" key="5">
    <source>
        <dbReference type="Proteomes" id="UP000199226"/>
    </source>
</evidence>
<sequence>MKYLFTINRLSLLISIVFLANLPAKAQTEISKWQDGKKGAVSITYDDGSVNQFRKALPIMNRLNIPATFFIITGQIPGSQYQGRFIGRPVKTIKEEAARIPTSKDNFYERASAAGFLGYIGTLEYHSNAGAQIDAGKPEEAYRIMDELYKKVLNNEFKEGQQGNNEVNDAKGISWDDIRSYAAQGHEFASHTVTHARLAALDEVNMLYELEKSKADILKQLGPKHIFSAEGPYGTENERVMEYAHKIYPALRNRMPEPFLVELNRSSRKEPGPINKEYVQWQRGATTKTPLAQMKSWIDTTAANDNIWLVLVIHGVDGIGWEALSSDSLDQYFQHMKSKDKDLWIATFGDATKYIRERMNASVKTRDNKNNMVIKLSHSLDKTMYDLPLTLKTYIPSAWKEVEIKQGNVNTRIRPQHDTRGSYVQYRAKPNSAEIVLRGI</sequence>
<dbReference type="GO" id="GO:0005975">
    <property type="term" value="P:carbohydrate metabolic process"/>
    <property type="evidence" value="ECO:0007669"/>
    <property type="project" value="InterPro"/>
</dbReference>
<dbReference type="AlphaFoldDB" id="A0A1G9QLJ5"/>
<dbReference type="Proteomes" id="UP000199226">
    <property type="component" value="Unassembled WGS sequence"/>
</dbReference>
<dbReference type="STRING" id="990371.SAMN05421813_10679"/>
<proteinExistence type="predicted"/>
<organism evidence="4 5">
    <name type="scientific">Daejeonella rubra</name>
    <dbReference type="NCBI Taxonomy" id="990371"/>
    <lineage>
        <taxon>Bacteria</taxon>
        <taxon>Pseudomonadati</taxon>
        <taxon>Bacteroidota</taxon>
        <taxon>Sphingobacteriia</taxon>
        <taxon>Sphingobacteriales</taxon>
        <taxon>Sphingobacteriaceae</taxon>
        <taxon>Daejeonella</taxon>
    </lineage>
</organism>
<evidence type="ECO:0000256" key="1">
    <source>
        <dbReference type="ARBA" id="ARBA00022729"/>
    </source>
</evidence>
<feature type="domain" description="NodB homology" evidence="3">
    <location>
        <begin position="39"/>
        <end position="346"/>
    </location>
</feature>
<dbReference type="Gene3D" id="3.20.20.370">
    <property type="entry name" value="Glycoside hydrolase/deacetylase"/>
    <property type="match status" value="1"/>
</dbReference>
<dbReference type="EMBL" id="FNHH01000006">
    <property type="protein sequence ID" value="SDM11397.1"/>
    <property type="molecule type" value="Genomic_DNA"/>
</dbReference>
<dbReference type="OrthoDB" id="9778320at2"/>
<evidence type="ECO:0000256" key="2">
    <source>
        <dbReference type="SAM" id="SignalP"/>
    </source>
</evidence>
<accession>A0A1G9QLJ5</accession>
<keyword evidence="1 2" id="KW-0732">Signal</keyword>
<dbReference type="InterPro" id="IPR002509">
    <property type="entry name" value="NODB_dom"/>
</dbReference>
<dbReference type="InterPro" id="IPR051398">
    <property type="entry name" value="Polysacch_Deacetylase"/>
</dbReference>
<dbReference type="SUPFAM" id="SSF88713">
    <property type="entry name" value="Glycoside hydrolase/deacetylase"/>
    <property type="match status" value="1"/>
</dbReference>
<reference evidence="5" key="1">
    <citation type="submission" date="2016-10" db="EMBL/GenBank/DDBJ databases">
        <authorList>
            <person name="Varghese N."/>
            <person name="Submissions S."/>
        </authorList>
    </citation>
    <scope>NUCLEOTIDE SEQUENCE [LARGE SCALE GENOMIC DNA]</scope>
    <source>
        <strain evidence="5">DSM 24536</strain>
    </source>
</reference>
<protein>
    <submittedName>
        <fullName evidence="4">Polysaccharide deacetylase</fullName>
    </submittedName>
</protein>
<gene>
    <name evidence="4" type="ORF">SAMN05421813_10679</name>
</gene>
<dbReference type="PROSITE" id="PS51677">
    <property type="entry name" value="NODB"/>
    <property type="match status" value="1"/>
</dbReference>
<keyword evidence="5" id="KW-1185">Reference proteome</keyword>
<dbReference type="Pfam" id="PF01522">
    <property type="entry name" value="Polysacc_deac_1"/>
    <property type="match status" value="2"/>
</dbReference>
<evidence type="ECO:0000313" key="4">
    <source>
        <dbReference type="EMBL" id="SDM11397.1"/>
    </source>
</evidence>
<dbReference type="PANTHER" id="PTHR34216">
    <property type="match status" value="1"/>
</dbReference>